<dbReference type="Proteomes" id="UP000504638">
    <property type="component" value="Unplaced"/>
</dbReference>
<evidence type="ECO:0000256" key="5">
    <source>
        <dbReference type="ARBA" id="ARBA00022824"/>
    </source>
</evidence>
<dbReference type="PROSITE" id="PS50076">
    <property type="entry name" value="DNAJ_2"/>
    <property type="match status" value="1"/>
</dbReference>
<dbReference type="PROSITE" id="PS50005">
    <property type="entry name" value="TPR"/>
    <property type="match status" value="1"/>
</dbReference>
<evidence type="ECO:0000256" key="7">
    <source>
        <dbReference type="PROSITE-ProRule" id="PRU00339"/>
    </source>
</evidence>
<evidence type="ECO:0000259" key="10">
    <source>
        <dbReference type="PROSITE" id="PS50076"/>
    </source>
</evidence>
<reference evidence="13" key="3">
    <citation type="submission" date="2025-04" db="UniProtKB">
        <authorList>
            <consortium name="RefSeq"/>
        </authorList>
    </citation>
    <scope>IDENTIFICATION</scope>
    <source>
        <strain evidence="13">CBS 781.70</strain>
    </source>
</reference>
<keyword evidence="5" id="KW-0256">Endoplasmic reticulum</keyword>
<reference evidence="11 13" key="1">
    <citation type="submission" date="2020-01" db="EMBL/GenBank/DDBJ databases">
        <authorList>
            <consortium name="DOE Joint Genome Institute"/>
            <person name="Haridas S."/>
            <person name="Albert R."/>
            <person name="Binder M."/>
            <person name="Bloem J."/>
            <person name="Labutti K."/>
            <person name="Salamov A."/>
            <person name="Andreopoulos B."/>
            <person name="Baker S.E."/>
            <person name="Barry K."/>
            <person name="Bills G."/>
            <person name="Bluhm B.H."/>
            <person name="Cannon C."/>
            <person name="Castanera R."/>
            <person name="Culley D.E."/>
            <person name="Daum C."/>
            <person name="Ezra D."/>
            <person name="Gonzalez J.B."/>
            <person name="Henrissat B."/>
            <person name="Kuo A."/>
            <person name="Liang C."/>
            <person name="Lipzen A."/>
            <person name="Lutzoni F."/>
            <person name="Magnuson J."/>
            <person name="Mondo S."/>
            <person name="Nolan M."/>
            <person name="Ohm R."/>
            <person name="Pangilinan J."/>
            <person name="Park H.-J."/>
            <person name="Ramirez L."/>
            <person name="Alfaro M."/>
            <person name="Sun H."/>
            <person name="Tritt A."/>
            <person name="Yoshinaga Y."/>
            <person name="Zwiers L.-H."/>
            <person name="Turgeon B.G."/>
            <person name="Goodwin S.B."/>
            <person name="Spatafora J.W."/>
            <person name="Crous P.W."/>
            <person name="Grigoriev I.V."/>
        </authorList>
    </citation>
    <scope>NUCLEOTIDE SEQUENCE</scope>
    <source>
        <strain evidence="11 13">CBS 781.70</strain>
    </source>
</reference>
<evidence type="ECO:0000256" key="3">
    <source>
        <dbReference type="ARBA" id="ARBA00022737"/>
    </source>
</evidence>
<dbReference type="EMBL" id="ML975162">
    <property type="protein sequence ID" value="KAF1811186.1"/>
    <property type="molecule type" value="Genomic_DNA"/>
</dbReference>
<dbReference type="InterPro" id="IPR019734">
    <property type="entry name" value="TPR_rpt"/>
</dbReference>
<name>A0A6G1FZT1_9PEZI</name>
<dbReference type="InterPro" id="IPR011990">
    <property type="entry name" value="TPR-like_helical_dom_sf"/>
</dbReference>
<dbReference type="InterPro" id="IPR051727">
    <property type="entry name" value="DnaJ_C3_Co-chaperones"/>
</dbReference>
<dbReference type="CDD" id="cd06257">
    <property type="entry name" value="DnaJ"/>
    <property type="match status" value="1"/>
</dbReference>
<proteinExistence type="predicted"/>
<dbReference type="GO" id="GO:0051087">
    <property type="term" value="F:protein-folding chaperone binding"/>
    <property type="evidence" value="ECO:0007669"/>
    <property type="project" value="TreeGrafter"/>
</dbReference>
<organism evidence="11">
    <name type="scientific">Eremomyces bilateralis CBS 781.70</name>
    <dbReference type="NCBI Taxonomy" id="1392243"/>
    <lineage>
        <taxon>Eukaryota</taxon>
        <taxon>Fungi</taxon>
        <taxon>Dikarya</taxon>
        <taxon>Ascomycota</taxon>
        <taxon>Pezizomycotina</taxon>
        <taxon>Dothideomycetes</taxon>
        <taxon>Dothideomycetes incertae sedis</taxon>
        <taxon>Eremomycetales</taxon>
        <taxon>Eremomycetaceae</taxon>
        <taxon>Eremomyces</taxon>
    </lineage>
</organism>
<feature type="signal peptide" evidence="9">
    <location>
        <begin position="1"/>
        <end position="22"/>
    </location>
</feature>
<keyword evidence="2 9" id="KW-0732">Signal</keyword>
<dbReference type="Pfam" id="PF00226">
    <property type="entry name" value="DnaJ"/>
    <property type="match status" value="1"/>
</dbReference>
<evidence type="ECO:0000256" key="8">
    <source>
        <dbReference type="SAM" id="MobiDB-lite"/>
    </source>
</evidence>
<dbReference type="SUPFAM" id="SSF46565">
    <property type="entry name" value="Chaperone J-domain"/>
    <property type="match status" value="1"/>
</dbReference>
<dbReference type="GO" id="GO:0034975">
    <property type="term" value="P:protein folding in endoplasmic reticulum"/>
    <property type="evidence" value="ECO:0007669"/>
    <property type="project" value="TreeGrafter"/>
</dbReference>
<dbReference type="InterPro" id="IPR036869">
    <property type="entry name" value="J_dom_sf"/>
</dbReference>
<feature type="chain" id="PRO_5044631737" description="Tetratricopeptide repeat and J domain-containing co-chaperone DNJ1" evidence="9">
    <location>
        <begin position="23"/>
        <end position="524"/>
    </location>
</feature>
<dbReference type="InterPro" id="IPR001623">
    <property type="entry name" value="DnaJ_domain"/>
</dbReference>
<evidence type="ECO:0000313" key="13">
    <source>
        <dbReference type="RefSeq" id="XP_033532817.1"/>
    </source>
</evidence>
<keyword evidence="3" id="KW-0677">Repeat</keyword>
<feature type="compositionally biased region" description="Low complexity" evidence="8">
    <location>
        <begin position="478"/>
        <end position="489"/>
    </location>
</feature>
<dbReference type="Gene3D" id="1.10.287.110">
    <property type="entry name" value="DnaJ domain"/>
    <property type="match status" value="1"/>
</dbReference>
<dbReference type="SUPFAM" id="SSF48452">
    <property type="entry name" value="TPR-like"/>
    <property type="match status" value="3"/>
</dbReference>
<dbReference type="OrthoDB" id="1726119at2759"/>
<dbReference type="GO" id="GO:0005788">
    <property type="term" value="C:endoplasmic reticulum lumen"/>
    <property type="evidence" value="ECO:0007669"/>
    <property type="project" value="UniProtKB-SubCell"/>
</dbReference>
<gene>
    <name evidence="11 13" type="ORF">P152DRAFT_467227</name>
</gene>
<evidence type="ECO:0000256" key="6">
    <source>
        <dbReference type="ARBA" id="ARBA00073740"/>
    </source>
</evidence>
<dbReference type="SMART" id="SM00271">
    <property type="entry name" value="DnaJ"/>
    <property type="match status" value="1"/>
</dbReference>
<comment type="subcellular location">
    <subcellularLocation>
        <location evidence="1">Endoplasmic reticulum lumen</location>
    </subcellularLocation>
</comment>
<dbReference type="AlphaFoldDB" id="A0A6G1FZT1"/>
<dbReference type="GeneID" id="54421327"/>
<dbReference type="Pfam" id="PF13431">
    <property type="entry name" value="TPR_17"/>
    <property type="match status" value="1"/>
</dbReference>
<dbReference type="PANTHER" id="PTHR44140">
    <property type="entry name" value="LD25575P"/>
    <property type="match status" value="1"/>
</dbReference>
<evidence type="ECO:0000256" key="1">
    <source>
        <dbReference type="ARBA" id="ARBA00004319"/>
    </source>
</evidence>
<protein>
    <recommendedName>
        <fullName evidence="6">Tetratricopeptide repeat and J domain-containing co-chaperone DNJ1</fullName>
    </recommendedName>
</protein>
<dbReference type="PANTHER" id="PTHR44140:SF2">
    <property type="entry name" value="LD25575P"/>
    <property type="match status" value="1"/>
</dbReference>
<dbReference type="SMART" id="SM00028">
    <property type="entry name" value="TPR"/>
    <property type="match status" value="3"/>
</dbReference>
<evidence type="ECO:0000256" key="4">
    <source>
        <dbReference type="ARBA" id="ARBA00022803"/>
    </source>
</evidence>
<feature type="repeat" description="TPR" evidence="7">
    <location>
        <begin position="68"/>
        <end position="101"/>
    </location>
</feature>
<sequence>MRLPLGTIAFIAFLGPASQVIAISPADIPSDTPVSKLLESAKASFAAGEVQDSLIYYDVAIQRDPKDYVALFSRATTYLSLGRHSQALNDFDKILAIKPDFESVLVQRAKIRAREGHWESARKDYETLGSKATQELAELNEAERAAKEAGIAAKKQDWETCVNSAGIAIQVAGGVSELRRIRAQCRFERGETMEAIGDLQHMLQGGSESIEPHLQISATLFYGLGETDKGVAQVVKCLQSDPDSKPCMQMRRKEKAIVKQLKKVNDFVEKGRLSQATALLVGSQSEDGLIKQAEEEMAEYRSSGIIPAKTNQGLRTTLVEMTCEAYVNMNNMKKGAKYCDEVLAFNPTHLEALVAKAQKQMDEELWEPAIHTLNEAKQHHSQNHRVLEMLQKAQKAHKKSQQIDYYKILGVSQDANDREIKKAYRGLTKQFHPDKASAQGMSKEAAEKRMAEINGAYEILSDPELRARFDNGDDPNNPQQQQGAPFQGSPFGGPGGQQFFFRQGGGGGGFRFPGGGQFKFEGGF</sequence>
<evidence type="ECO:0000313" key="12">
    <source>
        <dbReference type="Proteomes" id="UP000504638"/>
    </source>
</evidence>
<feature type="region of interest" description="Disordered" evidence="8">
    <location>
        <begin position="466"/>
        <end position="524"/>
    </location>
</feature>
<feature type="domain" description="J" evidence="10">
    <location>
        <begin position="404"/>
        <end position="473"/>
    </location>
</feature>
<dbReference type="PRINTS" id="PR00625">
    <property type="entry name" value="JDOMAIN"/>
</dbReference>
<dbReference type="RefSeq" id="XP_033532817.1">
    <property type="nucleotide sequence ID" value="XM_033680757.1"/>
</dbReference>
<dbReference type="FunFam" id="1.10.287.110:FF:000083">
    <property type="entry name" value="DnaJ and TPR domain protein"/>
    <property type="match status" value="1"/>
</dbReference>
<dbReference type="GO" id="GO:0051787">
    <property type="term" value="F:misfolded protein binding"/>
    <property type="evidence" value="ECO:0007669"/>
    <property type="project" value="TreeGrafter"/>
</dbReference>
<evidence type="ECO:0000256" key="2">
    <source>
        <dbReference type="ARBA" id="ARBA00022729"/>
    </source>
</evidence>
<accession>A0A6G1FZT1</accession>
<keyword evidence="4 7" id="KW-0802">TPR repeat</keyword>
<reference evidence="13" key="2">
    <citation type="submission" date="2020-04" db="EMBL/GenBank/DDBJ databases">
        <authorList>
            <consortium name="NCBI Genome Project"/>
        </authorList>
    </citation>
    <scope>NUCLEOTIDE SEQUENCE</scope>
    <source>
        <strain evidence="13">CBS 781.70</strain>
    </source>
</reference>
<evidence type="ECO:0000256" key="9">
    <source>
        <dbReference type="SAM" id="SignalP"/>
    </source>
</evidence>
<keyword evidence="12" id="KW-1185">Reference proteome</keyword>
<feature type="compositionally biased region" description="Gly residues" evidence="8">
    <location>
        <begin position="503"/>
        <end position="524"/>
    </location>
</feature>
<dbReference type="FunFam" id="1.25.40.10:FF:000224">
    <property type="entry name" value="DnaJ and TPR domain protein"/>
    <property type="match status" value="1"/>
</dbReference>
<evidence type="ECO:0000313" key="11">
    <source>
        <dbReference type="EMBL" id="KAF1811186.1"/>
    </source>
</evidence>
<dbReference type="Gene3D" id="1.25.40.10">
    <property type="entry name" value="Tetratricopeptide repeat domain"/>
    <property type="match status" value="1"/>
</dbReference>